<dbReference type="Proteomes" id="UP000489190">
    <property type="component" value="Unassembled WGS sequence"/>
</dbReference>
<gene>
    <name evidence="3" type="ORF">GHN41_23690</name>
    <name evidence="4" type="ORF">GHO29_24770</name>
    <name evidence="5" type="ORF">GHO30_29735</name>
    <name evidence="1" type="ORF">GHO37_29060</name>
    <name evidence="2" type="ORF">GHO39_27890</name>
</gene>
<evidence type="ECO:0000313" key="5">
    <source>
        <dbReference type="EMBL" id="MQU35480.1"/>
    </source>
</evidence>
<dbReference type="Proteomes" id="UP000437970">
    <property type="component" value="Unassembled WGS sequence"/>
</dbReference>
<evidence type="ECO:0000313" key="10">
    <source>
        <dbReference type="Proteomes" id="UP000489190"/>
    </source>
</evidence>
<dbReference type="AlphaFoldDB" id="A0A6A7YN31"/>
<dbReference type="Proteomes" id="UP000470186">
    <property type="component" value="Unassembled WGS sequence"/>
</dbReference>
<evidence type="ECO:0000313" key="3">
    <source>
        <dbReference type="EMBL" id="MQU19413.1"/>
    </source>
</evidence>
<evidence type="ECO:0000313" key="1">
    <source>
        <dbReference type="EMBL" id="MQT78273.1"/>
    </source>
</evidence>
<dbReference type="EMBL" id="WIWI01000202">
    <property type="protein sequence ID" value="MQT92893.1"/>
    <property type="molecule type" value="Genomic_DNA"/>
</dbReference>
<proteinExistence type="predicted"/>
<evidence type="ECO:0000313" key="7">
    <source>
        <dbReference type="Proteomes" id="UP000443000"/>
    </source>
</evidence>
<protein>
    <recommendedName>
        <fullName evidence="11">Ribbon-helix-helix protein, CopG family</fullName>
    </recommendedName>
</protein>
<dbReference type="EMBL" id="WIVT01000079">
    <property type="protein sequence ID" value="MQU19413.1"/>
    <property type="molecule type" value="Genomic_DNA"/>
</dbReference>
<dbReference type="EMBL" id="WIVX01000386">
    <property type="protein sequence ID" value="MQU35480.1"/>
    <property type="molecule type" value="Genomic_DNA"/>
</dbReference>
<accession>A0A6A7YN31</accession>
<dbReference type="Proteomes" id="UP000443000">
    <property type="component" value="Unassembled WGS sequence"/>
</dbReference>
<dbReference type="EMBL" id="WIVW01000110">
    <property type="protein sequence ID" value="MQU29663.1"/>
    <property type="molecule type" value="Genomic_DNA"/>
</dbReference>
<name>A0A6A7YN31_9PSED</name>
<sequence length="106" mass="11461">MPSPHAKTQKTKMSKIAMSLPPSLVDDLDFLSARLGVSRSALAAELLSDAAAEIRRVVSLIPPNPTPADLLRMRGESEVLIRQRIASATQLTDDLFPGLDKPEDAK</sequence>
<comment type="caution">
    <text evidence="5">The sequence shown here is derived from an EMBL/GenBank/DDBJ whole genome shotgun (WGS) entry which is preliminary data.</text>
</comment>
<evidence type="ECO:0000313" key="2">
    <source>
        <dbReference type="EMBL" id="MQT92893.1"/>
    </source>
</evidence>
<dbReference type="EMBL" id="WIWF01000313">
    <property type="protein sequence ID" value="MQT78273.1"/>
    <property type="molecule type" value="Genomic_DNA"/>
</dbReference>
<reference evidence="6 7" key="1">
    <citation type="submission" date="2019-10" db="EMBL/GenBank/DDBJ databases">
        <title>Evaluation of single-gene subtyping targets for Pseudomonas.</title>
        <authorList>
            <person name="Reichler S.J."/>
            <person name="Orsi R.H."/>
            <person name="Wiedmann M."/>
            <person name="Martin N.H."/>
            <person name="Murphy S.I."/>
        </authorList>
    </citation>
    <scope>NUCLEOTIDE SEQUENCE [LARGE SCALE GENOMIC DNA]</scope>
    <source>
        <strain evidence="3 7">FSL R10-1594</strain>
        <strain evidence="4 6">FSL R10-1984</strain>
        <strain evidence="5 9">FSL R10-2107</strain>
        <strain evidence="1 8">FSL R10-2932</strain>
        <strain evidence="2 10">FSL R10-3254</strain>
    </source>
</reference>
<keyword evidence="9" id="KW-1185">Reference proteome</keyword>
<dbReference type="Proteomes" id="UP000447574">
    <property type="component" value="Unassembled WGS sequence"/>
</dbReference>
<evidence type="ECO:0000313" key="9">
    <source>
        <dbReference type="Proteomes" id="UP000470186"/>
    </source>
</evidence>
<organism evidence="5 9">
    <name type="scientific">Pseudomonas helleri</name>
    <dbReference type="NCBI Taxonomy" id="1608996"/>
    <lineage>
        <taxon>Bacteria</taxon>
        <taxon>Pseudomonadati</taxon>
        <taxon>Pseudomonadota</taxon>
        <taxon>Gammaproteobacteria</taxon>
        <taxon>Pseudomonadales</taxon>
        <taxon>Pseudomonadaceae</taxon>
        <taxon>Pseudomonas</taxon>
    </lineage>
</organism>
<evidence type="ECO:0000313" key="8">
    <source>
        <dbReference type="Proteomes" id="UP000447574"/>
    </source>
</evidence>
<evidence type="ECO:0000313" key="4">
    <source>
        <dbReference type="EMBL" id="MQU29663.1"/>
    </source>
</evidence>
<evidence type="ECO:0000313" key="6">
    <source>
        <dbReference type="Proteomes" id="UP000437970"/>
    </source>
</evidence>
<dbReference type="RefSeq" id="WP_153331051.1">
    <property type="nucleotide sequence ID" value="NZ_WIVT01000079.1"/>
</dbReference>
<evidence type="ECO:0008006" key="11">
    <source>
        <dbReference type="Google" id="ProtNLM"/>
    </source>
</evidence>